<keyword evidence="1" id="KW-1133">Transmembrane helix</keyword>
<gene>
    <name evidence="2" type="ORF">PGLA2088_LOCUS20072</name>
</gene>
<evidence type="ECO:0000256" key="1">
    <source>
        <dbReference type="SAM" id="Phobius"/>
    </source>
</evidence>
<protein>
    <submittedName>
        <fullName evidence="2">Uncharacterized protein</fullName>
    </submittedName>
</protein>
<accession>A0A813JH69</accession>
<name>A0A813JH69_POLGL</name>
<dbReference type="Proteomes" id="UP000626109">
    <property type="component" value="Unassembled WGS sequence"/>
</dbReference>
<dbReference type="AlphaFoldDB" id="A0A813JH69"/>
<keyword evidence="1" id="KW-0472">Membrane</keyword>
<keyword evidence="1" id="KW-0812">Transmembrane</keyword>
<evidence type="ECO:0000313" key="2">
    <source>
        <dbReference type="EMBL" id="CAE8676864.1"/>
    </source>
</evidence>
<evidence type="ECO:0000313" key="3">
    <source>
        <dbReference type="Proteomes" id="UP000626109"/>
    </source>
</evidence>
<organism evidence="2 3">
    <name type="scientific">Polarella glacialis</name>
    <name type="common">Dinoflagellate</name>
    <dbReference type="NCBI Taxonomy" id="89957"/>
    <lineage>
        <taxon>Eukaryota</taxon>
        <taxon>Sar</taxon>
        <taxon>Alveolata</taxon>
        <taxon>Dinophyceae</taxon>
        <taxon>Suessiales</taxon>
        <taxon>Suessiaceae</taxon>
        <taxon>Polarella</taxon>
    </lineage>
</organism>
<feature type="transmembrane region" description="Helical" evidence="1">
    <location>
        <begin position="36"/>
        <end position="57"/>
    </location>
</feature>
<feature type="non-terminal residue" evidence="2">
    <location>
        <position position="1"/>
    </location>
</feature>
<comment type="caution">
    <text evidence="2">The sequence shown here is derived from an EMBL/GenBank/DDBJ whole genome shotgun (WGS) entry which is preliminary data.</text>
</comment>
<feature type="non-terminal residue" evidence="2">
    <location>
        <position position="81"/>
    </location>
</feature>
<sequence>VSLASLVPRSLVRLLRRRHRSLALWRTLCYCRRYCWWWLLLFLFWFSFSFLFLLLLAPRAIGCSFPKPAAAHPSSEDTTCR</sequence>
<proteinExistence type="predicted"/>
<dbReference type="EMBL" id="CAJNNW010025324">
    <property type="protein sequence ID" value="CAE8676864.1"/>
    <property type="molecule type" value="Genomic_DNA"/>
</dbReference>
<reference evidence="2" key="1">
    <citation type="submission" date="2021-02" db="EMBL/GenBank/DDBJ databases">
        <authorList>
            <person name="Dougan E. K."/>
            <person name="Rhodes N."/>
            <person name="Thang M."/>
            <person name="Chan C."/>
        </authorList>
    </citation>
    <scope>NUCLEOTIDE SEQUENCE</scope>
</reference>